<organism evidence="1 2">
    <name type="scientific">Marinobacter salarius</name>
    <dbReference type="NCBI Taxonomy" id="1420917"/>
    <lineage>
        <taxon>Bacteria</taxon>
        <taxon>Pseudomonadati</taxon>
        <taxon>Pseudomonadota</taxon>
        <taxon>Gammaproteobacteria</taxon>
        <taxon>Pseudomonadales</taxon>
        <taxon>Marinobacteraceae</taxon>
        <taxon>Marinobacter</taxon>
    </lineage>
</organism>
<reference evidence="1 2" key="1">
    <citation type="submission" date="2017-04" db="EMBL/GenBank/DDBJ databases">
        <title>Genome Sequence of Marinobacter salarius strain SMR5 Isolated from a culture of the Diatom Skeletonema marinoi.</title>
        <authorList>
            <person name="Topel M."/>
            <person name="Pinder M.I.M."/>
            <person name="Johansson O.N."/>
            <person name="Kourtchenko O."/>
            <person name="Godhe A."/>
            <person name="Clarke A.K."/>
        </authorList>
    </citation>
    <scope>NUCLEOTIDE SEQUENCE [LARGE SCALE GENOMIC DNA]</scope>
    <source>
        <strain evidence="1 2">SMR5</strain>
        <plasmid evidence="2">Plasmid psmr5</plasmid>
    </source>
</reference>
<geneLocation type="plasmid" evidence="2">
    <name>psmr5</name>
</geneLocation>
<keyword evidence="1" id="KW-0614">Plasmid</keyword>
<accession>A0A1W6KG19</accession>
<name>A0A1W6KG19_9GAMM</name>
<evidence type="ECO:0000313" key="1">
    <source>
        <dbReference type="EMBL" id="ARM86364.1"/>
    </source>
</evidence>
<gene>
    <name evidence="1" type="ORF">MARSALSMR5_04347</name>
</gene>
<proteinExistence type="predicted"/>
<dbReference type="Proteomes" id="UP000193100">
    <property type="component" value="Plasmid pSMR5"/>
</dbReference>
<sequence>MKWLLILTLEHYIHTVPDFTKEVACENAGKKWESRVDSHHREWASWTCVQRQNPESDATN</sequence>
<dbReference type="EMBL" id="CP020932">
    <property type="protein sequence ID" value="ARM86364.1"/>
    <property type="molecule type" value="Genomic_DNA"/>
</dbReference>
<evidence type="ECO:0000313" key="2">
    <source>
        <dbReference type="Proteomes" id="UP000193100"/>
    </source>
</evidence>
<dbReference type="AlphaFoldDB" id="A0A1W6KG19"/>
<protein>
    <submittedName>
        <fullName evidence="1">Uncharacterized protein</fullName>
    </submittedName>
</protein>